<protein>
    <submittedName>
        <fullName evidence="6">Uncharacterized protein</fullName>
    </submittedName>
</protein>
<proteinExistence type="predicted"/>
<feature type="non-terminal residue" evidence="6">
    <location>
        <position position="1"/>
    </location>
</feature>
<reference evidence="6" key="1">
    <citation type="submission" date="2022-06" db="EMBL/GenBank/DDBJ databases">
        <title>Uncovering the hologenomic basis of an extraordinary plant invasion.</title>
        <authorList>
            <person name="Bieker V.C."/>
            <person name="Martin M.D."/>
            <person name="Gilbert T."/>
            <person name="Hodgins K."/>
            <person name="Battlay P."/>
            <person name="Petersen B."/>
            <person name="Wilson J."/>
        </authorList>
    </citation>
    <scope>NUCLEOTIDE SEQUENCE</scope>
    <source>
        <strain evidence="6">AA19_3_7</strain>
        <tissue evidence="6">Leaf</tissue>
    </source>
</reference>
<sequence>FLSLLDADAAFNYEIIRDWYEAFALYCFGRYLIACLGGEDSTIEFMESNSLISHSIPLIEESYTYGIVEHPFPLSCFLKEWYLGHEFYQAVKIGIVQYMILKLVCAPLAMIFQFLGVYGEGKFEWGYA</sequence>
<dbReference type="EMBL" id="JAMZMK010006588">
    <property type="protein sequence ID" value="KAI7748160.1"/>
    <property type="molecule type" value="Genomic_DNA"/>
</dbReference>
<comment type="caution">
    <text evidence="6">The sequence shown here is derived from an EMBL/GenBank/DDBJ whole genome shotgun (WGS) entry which is preliminary data.</text>
</comment>
<accession>A0AAD5CXF1</accession>
<evidence type="ECO:0000313" key="7">
    <source>
        <dbReference type="Proteomes" id="UP001206925"/>
    </source>
</evidence>
<gene>
    <name evidence="6" type="ORF">M8C21_002270</name>
    <name evidence="5" type="ORF">M8C21_003956</name>
</gene>
<dbReference type="Pfam" id="PF03619">
    <property type="entry name" value="Solute_trans_a"/>
    <property type="match status" value="1"/>
</dbReference>
<comment type="subcellular location">
    <subcellularLocation>
        <location evidence="1">Membrane</location>
        <topology evidence="1">Multi-pass membrane protein</topology>
    </subcellularLocation>
</comment>
<organism evidence="6 7">
    <name type="scientific">Ambrosia artemisiifolia</name>
    <name type="common">Common ragweed</name>
    <dbReference type="NCBI Taxonomy" id="4212"/>
    <lineage>
        <taxon>Eukaryota</taxon>
        <taxon>Viridiplantae</taxon>
        <taxon>Streptophyta</taxon>
        <taxon>Embryophyta</taxon>
        <taxon>Tracheophyta</taxon>
        <taxon>Spermatophyta</taxon>
        <taxon>Magnoliopsida</taxon>
        <taxon>eudicotyledons</taxon>
        <taxon>Gunneridae</taxon>
        <taxon>Pentapetalae</taxon>
        <taxon>asterids</taxon>
        <taxon>campanulids</taxon>
        <taxon>Asterales</taxon>
        <taxon>Asteraceae</taxon>
        <taxon>Asteroideae</taxon>
        <taxon>Heliantheae alliance</taxon>
        <taxon>Heliantheae</taxon>
        <taxon>Ambrosia</taxon>
    </lineage>
</organism>
<name>A0AAD5CXF1_AMBAR</name>
<dbReference type="Proteomes" id="UP001206925">
    <property type="component" value="Unassembled WGS sequence"/>
</dbReference>
<dbReference type="PANTHER" id="PTHR23423">
    <property type="entry name" value="ORGANIC SOLUTE TRANSPORTER-RELATED"/>
    <property type="match status" value="1"/>
</dbReference>
<evidence type="ECO:0000256" key="4">
    <source>
        <dbReference type="ARBA" id="ARBA00023136"/>
    </source>
</evidence>
<evidence type="ECO:0000256" key="2">
    <source>
        <dbReference type="ARBA" id="ARBA00022692"/>
    </source>
</evidence>
<dbReference type="EMBL" id="JAMZMK010007301">
    <property type="protein sequence ID" value="KAI7745287.1"/>
    <property type="molecule type" value="Genomic_DNA"/>
</dbReference>
<evidence type="ECO:0000256" key="1">
    <source>
        <dbReference type="ARBA" id="ARBA00004141"/>
    </source>
</evidence>
<evidence type="ECO:0000256" key="3">
    <source>
        <dbReference type="ARBA" id="ARBA00022989"/>
    </source>
</evidence>
<keyword evidence="4" id="KW-0472">Membrane</keyword>
<keyword evidence="7" id="KW-1185">Reference proteome</keyword>
<dbReference type="GO" id="GO:0016020">
    <property type="term" value="C:membrane"/>
    <property type="evidence" value="ECO:0007669"/>
    <property type="project" value="UniProtKB-SubCell"/>
</dbReference>
<dbReference type="AlphaFoldDB" id="A0AAD5CXF1"/>
<keyword evidence="2" id="KW-0812">Transmembrane</keyword>
<evidence type="ECO:0000313" key="6">
    <source>
        <dbReference type="EMBL" id="KAI7748160.1"/>
    </source>
</evidence>
<dbReference type="InterPro" id="IPR005178">
    <property type="entry name" value="Ostalpha/TMEM184C"/>
</dbReference>
<keyword evidence="3" id="KW-1133">Transmembrane helix</keyword>
<evidence type="ECO:0000313" key="5">
    <source>
        <dbReference type="EMBL" id="KAI7745287.1"/>
    </source>
</evidence>